<dbReference type="EMBL" id="CAJJDO010000033">
    <property type="protein sequence ID" value="CAD8159195.1"/>
    <property type="molecule type" value="Genomic_DNA"/>
</dbReference>
<name>A0A8S1U1P2_9CILI</name>
<organism evidence="2 3">
    <name type="scientific">Paramecium pentaurelia</name>
    <dbReference type="NCBI Taxonomy" id="43138"/>
    <lineage>
        <taxon>Eukaryota</taxon>
        <taxon>Sar</taxon>
        <taxon>Alveolata</taxon>
        <taxon>Ciliophora</taxon>
        <taxon>Intramacronucleata</taxon>
        <taxon>Oligohymenophorea</taxon>
        <taxon>Peniculida</taxon>
        <taxon>Parameciidae</taxon>
        <taxon>Paramecium</taxon>
    </lineage>
</organism>
<feature type="repeat" description="WD" evidence="1">
    <location>
        <begin position="119"/>
        <end position="160"/>
    </location>
</feature>
<evidence type="ECO:0000313" key="2">
    <source>
        <dbReference type="EMBL" id="CAD8159195.1"/>
    </source>
</evidence>
<dbReference type="PROSITE" id="PS00678">
    <property type="entry name" value="WD_REPEATS_1"/>
    <property type="match status" value="3"/>
</dbReference>
<dbReference type="InterPro" id="IPR019775">
    <property type="entry name" value="WD40_repeat_CS"/>
</dbReference>
<dbReference type="OrthoDB" id="10267436at2759"/>
<keyword evidence="3" id="KW-1185">Reference proteome</keyword>
<dbReference type="CDD" id="cd00200">
    <property type="entry name" value="WD40"/>
    <property type="match status" value="1"/>
</dbReference>
<evidence type="ECO:0000256" key="1">
    <source>
        <dbReference type="PROSITE-ProRule" id="PRU00221"/>
    </source>
</evidence>
<dbReference type="PROSITE" id="PS50294">
    <property type="entry name" value="WD_REPEATS_REGION"/>
    <property type="match status" value="3"/>
</dbReference>
<gene>
    <name evidence="2" type="ORF">PPENT_87.1.T0330002</name>
</gene>
<evidence type="ECO:0000313" key="3">
    <source>
        <dbReference type="Proteomes" id="UP000689195"/>
    </source>
</evidence>
<comment type="caution">
    <text evidence="2">The sequence shown here is derived from an EMBL/GenBank/DDBJ whole genome shotgun (WGS) entry which is preliminary data.</text>
</comment>
<proteinExistence type="predicted"/>
<dbReference type="AlphaFoldDB" id="A0A8S1U1P2"/>
<keyword evidence="1" id="KW-0853">WD repeat</keyword>
<accession>A0A8S1U1P2</accession>
<dbReference type="Pfam" id="PF00400">
    <property type="entry name" value="WD40"/>
    <property type="match status" value="3"/>
</dbReference>
<dbReference type="PROSITE" id="PS50082">
    <property type="entry name" value="WD_REPEATS_2"/>
    <property type="match status" value="3"/>
</dbReference>
<dbReference type="PANTHER" id="PTHR45333:SF1">
    <property type="entry name" value="CHROMOSOME UNDETERMINED SCAFFOLD_625, WHOLE GENOME SHOTGUN SEQUENCE"/>
    <property type="match status" value="1"/>
</dbReference>
<feature type="repeat" description="WD" evidence="1">
    <location>
        <begin position="77"/>
        <end position="118"/>
    </location>
</feature>
<dbReference type="InterPro" id="IPR001680">
    <property type="entry name" value="WD40_rpt"/>
</dbReference>
<feature type="repeat" description="WD" evidence="1">
    <location>
        <begin position="161"/>
        <end position="202"/>
    </location>
</feature>
<dbReference type="SMART" id="SM00320">
    <property type="entry name" value="WD40"/>
    <property type="match status" value="3"/>
</dbReference>
<dbReference type="PANTHER" id="PTHR45333">
    <property type="entry name" value="MEMBRANE PROTEIN-RELATED"/>
    <property type="match status" value="1"/>
</dbReference>
<protein>
    <submittedName>
        <fullName evidence="2">Uncharacterized protein</fullName>
    </submittedName>
</protein>
<reference evidence="2" key="1">
    <citation type="submission" date="2021-01" db="EMBL/GenBank/DDBJ databases">
        <authorList>
            <consortium name="Genoscope - CEA"/>
            <person name="William W."/>
        </authorList>
    </citation>
    <scope>NUCLEOTIDE SEQUENCE</scope>
</reference>
<dbReference type="Proteomes" id="UP000689195">
    <property type="component" value="Unassembled WGS sequence"/>
</dbReference>
<sequence>MGSNSLYILVQMKVYLSNKNFENIKIQNTSSVGANFFRSNLSGSEFNNVFISGMNLNGALLFNCKWKNLKIHELYELGGHSCKVNSVCLSPDGNTLASGNDDKSIRLWDVKSGQQKAKLDSQYSDVYSVCFSPDGNLLAAGNRDNFICLWDVQTVKQKALLSGHTNNVNSVCFSPDGNRLASCSCDNNIRLWDIKTKQQKAKLDGHTNGIILS</sequence>